<sequence>MVAMSPEIGGAASVEPPVVEDRGSFSHAVCRVCGWSGPGRRSRRVSREDSRAHQETCPGRQPSAQEG</sequence>
<evidence type="ECO:0000256" key="1">
    <source>
        <dbReference type="SAM" id="MobiDB-lite"/>
    </source>
</evidence>
<organism evidence="2 3">
    <name type="scientific">Pedococcus bigeumensis</name>
    <dbReference type="NCBI Taxonomy" id="433644"/>
    <lineage>
        <taxon>Bacteria</taxon>
        <taxon>Bacillati</taxon>
        <taxon>Actinomycetota</taxon>
        <taxon>Actinomycetes</taxon>
        <taxon>Micrococcales</taxon>
        <taxon>Intrasporangiaceae</taxon>
        <taxon>Pedococcus</taxon>
    </lineage>
</organism>
<dbReference type="AlphaFoldDB" id="A0A502CNP5"/>
<feature type="region of interest" description="Disordered" evidence="1">
    <location>
        <begin position="36"/>
        <end position="67"/>
    </location>
</feature>
<gene>
    <name evidence="2" type="ORF">EAH86_18135</name>
</gene>
<comment type="caution">
    <text evidence="2">The sequence shown here is derived from an EMBL/GenBank/DDBJ whole genome shotgun (WGS) entry which is preliminary data.</text>
</comment>
<dbReference type="EMBL" id="RCZM01000006">
    <property type="protein sequence ID" value="TPG14170.1"/>
    <property type="molecule type" value="Genomic_DNA"/>
</dbReference>
<name>A0A502CNP5_9MICO</name>
<dbReference type="OrthoDB" id="4872130at2"/>
<protein>
    <submittedName>
        <fullName evidence="2">Uncharacterized protein</fullName>
    </submittedName>
</protein>
<proteinExistence type="predicted"/>
<accession>A0A502CNP5</accession>
<reference evidence="2 3" key="1">
    <citation type="journal article" date="2019" name="Environ. Microbiol.">
        <title>Species interactions and distinct microbial communities in high Arctic permafrost affected cryosols are associated with the CH4 and CO2 gas fluxes.</title>
        <authorList>
            <person name="Altshuler I."/>
            <person name="Hamel J."/>
            <person name="Turney S."/>
            <person name="Magnuson E."/>
            <person name="Levesque R."/>
            <person name="Greer C."/>
            <person name="Whyte L.G."/>
        </authorList>
    </citation>
    <scope>NUCLEOTIDE SEQUENCE [LARGE SCALE GENOMIC DNA]</scope>
    <source>
        <strain evidence="2 3">S9.3A</strain>
    </source>
</reference>
<feature type="compositionally biased region" description="Basic and acidic residues" evidence="1">
    <location>
        <begin position="45"/>
        <end position="54"/>
    </location>
</feature>
<dbReference type="Proteomes" id="UP000317722">
    <property type="component" value="Unassembled WGS sequence"/>
</dbReference>
<evidence type="ECO:0000313" key="3">
    <source>
        <dbReference type="Proteomes" id="UP000317722"/>
    </source>
</evidence>
<keyword evidence="3" id="KW-1185">Reference proteome</keyword>
<evidence type="ECO:0000313" key="2">
    <source>
        <dbReference type="EMBL" id="TPG14170.1"/>
    </source>
</evidence>